<evidence type="ECO:0000313" key="2">
    <source>
        <dbReference type="EMBL" id="MBB3764092.1"/>
    </source>
</evidence>
<dbReference type="Proteomes" id="UP000578569">
    <property type="component" value="Unassembled WGS sequence"/>
</dbReference>
<keyword evidence="3" id="KW-1185">Reference proteome</keyword>
<gene>
    <name evidence="2" type="ORF">FHS50_001115</name>
</gene>
<proteinExistence type="predicted"/>
<comment type="caution">
    <text evidence="2">The sequence shown here is derived from an EMBL/GenBank/DDBJ whole genome shotgun (WGS) entry which is preliminary data.</text>
</comment>
<feature type="compositionally biased region" description="Basic and acidic residues" evidence="1">
    <location>
        <begin position="1"/>
        <end position="14"/>
    </location>
</feature>
<organism evidence="2 3">
    <name type="scientific">Sphingomicrobium lutaoense</name>
    <dbReference type="NCBI Taxonomy" id="515949"/>
    <lineage>
        <taxon>Bacteria</taxon>
        <taxon>Pseudomonadati</taxon>
        <taxon>Pseudomonadota</taxon>
        <taxon>Alphaproteobacteria</taxon>
        <taxon>Sphingomonadales</taxon>
        <taxon>Sphingomonadaceae</taxon>
        <taxon>Sphingomicrobium</taxon>
    </lineage>
</organism>
<dbReference type="AlphaFoldDB" id="A0A839Z3A9"/>
<feature type="compositionally biased region" description="Acidic residues" evidence="1">
    <location>
        <begin position="31"/>
        <end position="43"/>
    </location>
</feature>
<evidence type="ECO:0000256" key="1">
    <source>
        <dbReference type="SAM" id="MobiDB-lite"/>
    </source>
</evidence>
<accession>A0A839Z3A9</accession>
<sequence length="61" mass="6792">MTDTDKKSDKKGDTANEEAPALLNKDRIDALDTENFDAVDYQEDGQGGPKKGLEKEYKKES</sequence>
<feature type="region of interest" description="Disordered" evidence="1">
    <location>
        <begin position="1"/>
        <end position="61"/>
    </location>
</feature>
<reference evidence="2 3" key="1">
    <citation type="submission" date="2020-08" db="EMBL/GenBank/DDBJ databases">
        <title>Genomic Encyclopedia of Type Strains, Phase IV (KMG-IV): sequencing the most valuable type-strain genomes for metagenomic binning, comparative biology and taxonomic classification.</title>
        <authorList>
            <person name="Goeker M."/>
        </authorList>
    </citation>
    <scope>NUCLEOTIDE SEQUENCE [LARGE SCALE GENOMIC DNA]</scope>
    <source>
        <strain evidence="2 3">DSM 24194</strain>
    </source>
</reference>
<dbReference type="EMBL" id="JACICF010000001">
    <property type="protein sequence ID" value="MBB3764092.1"/>
    <property type="molecule type" value="Genomic_DNA"/>
</dbReference>
<dbReference type="RefSeq" id="WP_183933381.1">
    <property type="nucleotide sequence ID" value="NZ_JACICF010000001.1"/>
</dbReference>
<protein>
    <submittedName>
        <fullName evidence="2">Uncharacterized protein</fullName>
    </submittedName>
</protein>
<name>A0A839Z3A9_9SPHN</name>
<evidence type="ECO:0000313" key="3">
    <source>
        <dbReference type="Proteomes" id="UP000578569"/>
    </source>
</evidence>
<feature type="compositionally biased region" description="Basic and acidic residues" evidence="1">
    <location>
        <begin position="51"/>
        <end position="61"/>
    </location>
</feature>